<dbReference type="SMART" id="SM00220">
    <property type="entry name" value="S_TKc"/>
    <property type="match status" value="1"/>
</dbReference>
<keyword evidence="2" id="KW-0732">Signal</keyword>
<dbReference type="Gene3D" id="2.60.120.200">
    <property type="match status" value="1"/>
</dbReference>
<dbReference type="InterPro" id="IPR017441">
    <property type="entry name" value="Protein_kinase_ATP_BS"/>
</dbReference>
<accession>A0A517YMF6</accession>
<dbReference type="SUPFAM" id="SSF56436">
    <property type="entry name" value="C-type lectin-like"/>
    <property type="match status" value="1"/>
</dbReference>
<dbReference type="InterPro" id="IPR042095">
    <property type="entry name" value="SUMF_sf"/>
</dbReference>
<dbReference type="PROSITE" id="PS50011">
    <property type="entry name" value="PROTEIN_KINASE_DOM"/>
    <property type="match status" value="1"/>
</dbReference>
<dbReference type="InterPro" id="IPR008271">
    <property type="entry name" value="Ser/Thr_kinase_AS"/>
</dbReference>
<dbReference type="GO" id="GO:0004674">
    <property type="term" value="F:protein serine/threonine kinase activity"/>
    <property type="evidence" value="ECO:0007669"/>
    <property type="project" value="UniProtKB-EC"/>
</dbReference>
<keyword evidence="3 7" id="KW-0547">Nucleotide-binding</keyword>
<keyword evidence="10" id="KW-1185">Reference proteome</keyword>
<dbReference type="PROSITE" id="PS00107">
    <property type="entry name" value="PROTEIN_KINASE_ATP"/>
    <property type="match status" value="1"/>
</dbReference>
<evidence type="ECO:0000313" key="10">
    <source>
        <dbReference type="Proteomes" id="UP000315017"/>
    </source>
</evidence>
<evidence type="ECO:0000256" key="4">
    <source>
        <dbReference type="ARBA" id="ARBA00022777"/>
    </source>
</evidence>
<dbReference type="PANTHER" id="PTHR43289:SF6">
    <property type="entry name" value="SERINE_THREONINE-PROTEIN KINASE NEKL-3"/>
    <property type="match status" value="1"/>
</dbReference>
<evidence type="ECO:0000256" key="2">
    <source>
        <dbReference type="ARBA" id="ARBA00022729"/>
    </source>
</evidence>
<dbReference type="CDD" id="cd14014">
    <property type="entry name" value="STKc_PknB_like"/>
    <property type="match status" value="1"/>
</dbReference>
<dbReference type="SMART" id="SM00560">
    <property type="entry name" value="LamGL"/>
    <property type="match status" value="1"/>
</dbReference>
<dbReference type="EC" id="2.7.11.1" evidence="9"/>
<dbReference type="InterPro" id="IPR011009">
    <property type="entry name" value="Kinase-like_dom_sf"/>
</dbReference>
<keyword evidence="4 9" id="KW-0418">Kinase</keyword>
<dbReference type="Gene3D" id="3.90.1580.10">
    <property type="entry name" value="paralog of FGE (formylglycine-generating enzyme)"/>
    <property type="match status" value="1"/>
</dbReference>
<keyword evidence="1 9" id="KW-0808">Transferase</keyword>
<reference evidence="9 10" key="1">
    <citation type="submission" date="2019-02" db="EMBL/GenBank/DDBJ databases">
        <title>Deep-cultivation of Planctomycetes and their phenomic and genomic characterization uncovers novel biology.</title>
        <authorList>
            <person name="Wiegand S."/>
            <person name="Jogler M."/>
            <person name="Boedeker C."/>
            <person name="Pinto D."/>
            <person name="Vollmers J."/>
            <person name="Rivas-Marin E."/>
            <person name="Kohn T."/>
            <person name="Peeters S.H."/>
            <person name="Heuer A."/>
            <person name="Rast P."/>
            <person name="Oberbeckmann S."/>
            <person name="Bunk B."/>
            <person name="Jeske O."/>
            <person name="Meyerdierks A."/>
            <person name="Storesund J.E."/>
            <person name="Kallscheuer N."/>
            <person name="Luecker S."/>
            <person name="Lage O.M."/>
            <person name="Pohl T."/>
            <person name="Merkel B.J."/>
            <person name="Hornburger P."/>
            <person name="Mueller R.-W."/>
            <person name="Bruemmer F."/>
            <person name="Labrenz M."/>
            <person name="Spormann A.M."/>
            <person name="Op den Camp H."/>
            <person name="Overmann J."/>
            <person name="Amann R."/>
            <person name="Jetten M.S.M."/>
            <person name="Mascher T."/>
            <person name="Medema M.H."/>
            <person name="Devos D.P."/>
            <person name="Kaster A.-K."/>
            <person name="Ovreas L."/>
            <person name="Rohde M."/>
            <person name="Galperin M.Y."/>
            <person name="Jogler C."/>
        </authorList>
    </citation>
    <scope>NUCLEOTIDE SEQUENCE [LARGE SCALE GENOMIC DNA]</scope>
    <source>
        <strain evidence="9 10">ETA_A8</strain>
    </source>
</reference>
<evidence type="ECO:0000313" key="9">
    <source>
        <dbReference type="EMBL" id="QDU31402.1"/>
    </source>
</evidence>
<feature type="binding site" evidence="7">
    <location>
        <position position="99"/>
    </location>
    <ligand>
        <name>ATP</name>
        <dbReference type="ChEBI" id="CHEBI:30616"/>
    </ligand>
</feature>
<name>A0A517YMF6_9BACT</name>
<dbReference type="SUPFAM" id="SSF56112">
    <property type="entry name" value="Protein kinase-like (PK-like)"/>
    <property type="match status" value="1"/>
</dbReference>
<dbReference type="Gene3D" id="3.30.200.20">
    <property type="entry name" value="Phosphorylase Kinase, domain 1"/>
    <property type="match status" value="1"/>
</dbReference>
<dbReference type="Pfam" id="PF00069">
    <property type="entry name" value="Pkinase"/>
    <property type="match status" value="1"/>
</dbReference>
<dbReference type="EMBL" id="CP036274">
    <property type="protein sequence ID" value="QDU31402.1"/>
    <property type="molecule type" value="Genomic_DNA"/>
</dbReference>
<dbReference type="Gene3D" id="1.10.510.10">
    <property type="entry name" value="Transferase(Phosphotransferase) domain 1"/>
    <property type="match status" value="1"/>
</dbReference>
<evidence type="ECO:0000256" key="1">
    <source>
        <dbReference type="ARBA" id="ARBA00022679"/>
    </source>
</evidence>
<keyword evidence="5 7" id="KW-0067">ATP-binding</keyword>
<dbReference type="PROSITE" id="PS00108">
    <property type="entry name" value="PROTEIN_KINASE_ST"/>
    <property type="match status" value="1"/>
</dbReference>
<dbReference type="Pfam" id="PF03781">
    <property type="entry name" value="FGE-sulfatase"/>
    <property type="match status" value="1"/>
</dbReference>
<dbReference type="InterPro" id="IPR006558">
    <property type="entry name" value="LamG-like"/>
</dbReference>
<protein>
    <submittedName>
        <fullName evidence="9">Serine/threonine-protein kinase PknB</fullName>
        <ecNumber evidence="9">2.7.11.1</ecNumber>
    </submittedName>
</protein>
<evidence type="ECO:0000259" key="8">
    <source>
        <dbReference type="PROSITE" id="PS50011"/>
    </source>
</evidence>
<dbReference type="KEGG" id="aagg:ETAA8_65590"/>
<dbReference type="AlphaFoldDB" id="A0A517YMF6"/>
<dbReference type="Pfam" id="PF13385">
    <property type="entry name" value="Laminin_G_3"/>
    <property type="match status" value="1"/>
</dbReference>
<evidence type="ECO:0000256" key="3">
    <source>
        <dbReference type="ARBA" id="ARBA00022741"/>
    </source>
</evidence>
<dbReference type="OrthoDB" id="6111975at2"/>
<dbReference type="SUPFAM" id="SSF49899">
    <property type="entry name" value="Concanavalin A-like lectins/glucanases"/>
    <property type="match status" value="1"/>
</dbReference>
<dbReference type="RefSeq" id="WP_145098476.1">
    <property type="nucleotide sequence ID" value="NZ_CP036274.1"/>
</dbReference>
<dbReference type="InterPro" id="IPR013320">
    <property type="entry name" value="ConA-like_dom_sf"/>
</dbReference>
<feature type="domain" description="Protein kinase" evidence="8">
    <location>
        <begin position="70"/>
        <end position="336"/>
    </location>
</feature>
<evidence type="ECO:0000256" key="6">
    <source>
        <dbReference type="ARBA" id="ARBA00023157"/>
    </source>
</evidence>
<keyword evidence="6" id="KW-1015">Disulfide bond</keyword>
<sequence>MAVALETVVKQLEDSGIVAQGKLENFIPPKAAPKDAHELVAQLVKEHHLTKFQAAQVAAGKSKSLILGEYTILDRIGAGGMGQVLKALHRRMDRTVAIKMLPSATMKDAAAIARFEREVRAAAKLSHPNIVAAHDAGQANGVHFLVMEYVEGQDLSALVKKNGAFPVAKATNYILQAARGLEFAHGEGVVHRDIKPANLLLDKKGVVKILDMGLARIESDGETATQAELTGTGAVMGTVDYMAPEQAMSTKSADARADIYSLGCSLFYLLTGKPTFEGETITAKLVAHQAHPIPELRKACSEASAELESVFSKMLAKKLEDRYQSMSEVIADLERLGGRSQTSLGTSQAASTNCENSALTFLKDMPIQQTLHKSKATKKIAAAKSNDGKQPPWKNTKVLIGAAFLGVLVLAGIIVSLQTKDGTLIVEVDQPDAMVQVLDSEGKVEVSQKGVAGKVTISVDPGKHRLRVEKNGFVVFGQEFEMESGGKKAITAKLVSVKMQSTTNEVALDFDGKSSFVYTPLVYKNDGPLTVEAFVVARNRKVGTVISNASDTGFSLEIVKSKWAASSLTKSQTTTQVSLAEVEGEKSHLAAVFDGTSIRLFKDGVLQGASVADQEFVSRPYQIVIGADPTGKKGPQLPVSPSAVFDGIIDEVRISKVARYTGDFKPDPRFTPDADTIALYHFDEGSGDTAFDSSDNKHHAKIVGAKWVKADSSNLGAVATASTSKSPAVSFLTATSPVPPLAKAPFDAAQAKQHQQAWAKHLGTEVETTNSVGMKMVLIPPGEFMMGSTDEQVAAALKAAEETKADQGTKDRIEKAERPQHQVVITKPFLMGATEVTVGQFKNFSASGYVTAAEQEELKAKASPPPVVPGQPAKPIQTYLKPGYVVADDSPAAVITWNDAVAYCNWLSVQEKLDPCYVLNGNTSQLQPNKNGYRLPTEAEWEYACRAGTTTQYSFGDDHQQLEQYGWYNKNHGGRTHAVGTKLPNPFGLSDMHGNVWEWCQDYYDEKWHEKTLANDPNGPFSGSDRVLRGGHWNYYASYCRSAYRGNNSPSHRNNVSGFRVVRVW</sequence>
<dbReference type="PANTHER" id="PTHR43289">
    <property type="entry name" value="MITOGEN-ACTIVATED PROTEIN KINASE KINASE KINASE 20-RELATED"/>
    <property type="match status" value="1"/>
</dbReference>
<dbReference type="InterPro" id="IPR005532">
    <property type="entry name" value="SUMF_dom"/>
</dbReference>
<dbReference type="Proteomes" id="UP000315017">
    <property type="component" value="Chromosome"/>
</dbReference>
<dbReference type="GO" id="GO:0005524">
    <property type="term" value="F:ATP binding"/>
    <property type="evidence" value="ECO:0007669"/>
    <property type="project" value="UniProtKB-UniRule"/>
</dbReference>
<evidence type="ECO:0000256" key="5">
    <source>
        <dbReference type="ARBA" id="ARBA00022840"/>
    </source>
</evidence>
<gene>
    <name evidence="9" type="primary">pknB_25</name>
    <name evidence="9" type="ORF">ETAA8_65590</name>
</gene>
<dbReference type="InterPro" id="IPR016187">
    <property type="entry name" value="CTDL_fold"/>
</dbReference>
<organism evidence="9 10">
    <name type="scientific">Anatilimnocola aggregata</name>
    <dbReference type="NCBI Taxonomy" id="2528021"/>
    <lineage>
        <taxon>Bacteria</taxon>
        <taxon>Pseudomonadati</taxon>
        <taxon>Planctomycetota</taxon>
        <taxon>Planctomycetia</taxon>
        <taxon>Pirellulales</taxon>
        <taxon>Pirellulaceae</taxon>
        <taxon>Anatilimnocola</taxon>
    </lineage>
</organism>
<proteinExistence type="predicted"/>
<dbReference type="InterPro" id="IPR000719">
    <property type="entry name" value="Prot_kinase_dom"/>
</dbReference>
<evidence type="ECO:0000256" key="7">
    <source>
        <dbReference type="PROSITE-ProRule" id="PRU10141"/>
    </source>
</evidence>